<gene>
    <name evidence="3" type="primary">rhp8</name>
    <name evidence="3" type="ordered locus">OTBS_0864</name>
    <name evidence="4" type="ordered locus">OTBS_2137</name>
</gene>
<dbReference type="PROSITE" id="PS51208">
    <property type="entry name" value="AUTOTRANSPORTER"/>
    <property type="match status" value="1"/>
</dbReference>
<dbReference type="EMBL" id="AM494475">
    <property type="protein sequence ID" value="CAM79930.1"/>
    <property type="molecule type" value="Genomic_DNA"/>
</dbReference>
<organism evidence="3 5">
    <name type="scientific">Orientia tsutsugamushi (strain Boryong)</name>
    <name type="common">Rickettsia tsutsugamushi</name>
    <dbReference type="NCBI Taxonomy" id="357244"/>
    <lineage>
        <taxon>Bacteria</taxon>
        <taxon>Pseudomonadati</taxon>
        <taxon>Pseudomonadota</taxon>
        <taxon>Alphaproteobacteria</taxon>
        <taxon>Rickettsiales</taxon>
        <taxon>Rickettsiaceae</taxon>
        <taxon>Rickettsieae</taxon>
        <taxon>Orientia</taxon>
    </lineage>
</organism>
<dbReference type="InterPro" id="IPR036709">
    <property type="entry name" value="Autotransporte_beta_dom_sf"/>
</dbReference>
<evidence type="ECO:0000259" key="2">
    <source>
        <dbReference type="PROSITE" id="PS51208"/>
    </source>
</evidence>
<evidence type="ECO:0000313" key="4">
    <source>
        <dbReference type="EMBL" id="CAM81232.1"/>
    </source>
</evidence>
<dbReference type="Pfam" id="PF03797">
    <property type="entry name" value="Autotransporter"/>
    <property type="match status" value="1"/>
</dbReference>
<accession>A5CDI8</accession>
<dbReference type="SMART" id="SM00869">
    <property type="entry name" value="Autotransporter"/>
    <property type="match status" value="1"/>
</dbReference>
<evidence type="ECO:0000313" key="3">
    <source>
        <dbReference type="EMBL" id="CAM79930.1"/>
    </source>
</evidence>
<feature type="domain" description="Autotransporter" evidence="2">
    <location>
        <begin position="371"/>
        <end position="649"/>
    </location>
</feature>
<dbReference type="HOGENOM" id="CLU_422005_0_0_5"/>
<dbReference type="Gene3D" id="2.40.128.130">
    <property type="entry name" value="Autotransporter beta-domain"/>
    <property type="match status" value="1"/>
</dbReference>
<proteinExistence type="predicted"/>
<dbReference type="eggNOG" id="COG3468">
    <property type="taxonomic scope" value="Bacteria"/>
</dbReference>
<evidence type="ECO:0000313" key="5">
    <source>
        <dbReference type="Proteomes" id="UP000001565"/>
    </source>
</evidence>
<evidence type="ECO:0000256" key="1">
    <source>
        <dbReference type="SAM" id="Coils"/>
    </source>
</evidence>
<protein>
    <submittedName>
        <fullName evidence="3">OmpA-like, putative autotransporter</fullName>
    </submittedName>
</protein>
<reference evidence="3 5" key="1">
    <citation type="journal article" date="2007" name="Proc. Natl. Acad. Sci. U.S.A.">
        <title>The Orientia tsutsugamushi genome reveals massive proliferation of conjugative type IV secretion system and host-cell interaction genes.</title>
        <authorList>
            <person name="Cho N.-H."/>
            <person name="Kim H.-R."/>
            <person name="Lee J.-H."/>
            <person name="Kim S.-Y."/>
            <person name="Kim J."/>
            <person name="Cha S."/>
            <person name="Kim S.-Y."/>
            <person name="Darby A.C."/>
            <person name="Fuxelius H.-H."/>
            <person name="Yin J."/>
            <person name="Kim J.H."/>
            <person name="Kim J."/>
            <person name="Lee S.J."/>
            <person name="Koh Y.-S."/>
            <person name="Jang W.-J."/>
            <person name="Park K.-H."/>
            <person name="Andersson S.G.E."/>
            <person name="Choi M.-S."/>
            <person name="Kim I.-S."/>
        </authorList>
    </citation>
    <scope>NUCLEOTIDE SEQUENCE [LARGE SCALE GENOMIC DNA]</scope>
    <source>
        <strain evidence="3 5">Boryong</strain>
    </source>
</reference>
<name>A5CDI8_ORITB</name>
<dbReference type="RefSeq" id="WP_011944685.1">
    <property type="nucleotide sequence ID" value="NC_009488.1"/>
</dbReference>
<dbReference type="InterPro" id="IPR005546">
    <property type="entry name" value="Autotransporte_beta"/>
</dbReference>
<dbReference type="KEGG" id="ots:OTBS_0864"/>
<sequence length="649" mass="72571">MLKTNKQGTIVKISLIVSTLFFASTTQRILGMNLLLDLETKQSKFKTLDQDKIHLTRNIGNLERQVSEFIANQTNLQQGIQDLHGMRQSVTQLNQVLRNLLVNAKAFDFIKNLRVQRVNTNDNNEVQQRAAELRQQYDKVNDCKQLVEGFYHDINQVGSEEVLKGLRGYQFDKFVGVVRVVKYDLQDALASLEYACLAMRDAIILMNIQPYAAKDINDKIQLVNTLIHALQDTPLIKARRKIKPLSNNTLQKIDMFVNQLVQELRVEIAELNCQIAELNQEIIKADQKVKAINSKLDDLDNTKPDASVIEHVIREDKTLEEAVKNHDSAVTGAMNMNINTAVSGVTSSMGNIVSGQGNQTNIISSGSNICSSNNGWNIQGNIFTSKSSQEENEELKKYDAGINGVFITVNKYVNENTIVGATGLYSNLNIQYDENIKHIFNKTDCKTFSLSLNGRYYPQDNVFTQGIIGFITYDGKTEYIANKPSSEISGKGYYVDFMLGGDLNSIAYNPKLTVSPIVGIRYNKFNNSSYKLFNDVNVSDAEHHILEARAGGTVKYVIDNKNISIIPEVYAFIHSNLPTNSSNIKLEYVASSNSSTVDIKPAKMHTLFGQLGGTVTIYRGPIRFGASYSAYFAEKYIAHVGSLNIKANF</sequence>
<keyword evidence="1" id="KW-0175">Coiled coil</keyword>
<feature type="coiled-coil region" evidence="1">
    <location>
        <begin position="261"/>
        <end position="302"/>
    </location>
</feature>
<dbReference type="EMBL" id="AM494475">
    <property type="protein sequence ID" value="CAM81232.1"/>
    <property type="molecule type" value="Genomic_DNA"/>
</dbReference>
<dbReference type="KEGG" id="ots:OTBS_2137"/>
<dbReference type="AlphaFoldDB" id="A5CDI8"/>
<dbReference type="Proteomes" id="UP000001565">
    <property type="component" value="Chromosome"/>
</dbReference>
<dbReference type="SUPFAM" id="SSF103515">
    <property type="entry name" value="Autotransporter"/>
    <property type="match status" value="1"/>
</dbReference>